<comment type="caution">
    <text evidence="1">The sequence shown here is derived from an EMBL/GenBank/DDBJ whole genome shotgun (WGS) entry which is preliminary data.</text>
</comment>
<accession>A0ABU0LQV6</accession>
<protein>
    <submittedName>
        <fullName evidence="1">Uncharacterized protein</fullName>
    </submittedName>
</protein>
<reference evidence="1 2" key="1">
    <citation type="submission" date="2023-07" db="EMBL/GenBank/DDBJ databases">
        <title>Genomic Encyclopedia of Type Strains, Phase IV (KMG-IV): sequencing the most valuable type-strain genomes for metagenomic binning, comparative biology and taxonomic classification.</title>
        <authorList>
            <person name="Goeker M."/>
        </authorList>
    </citation>
    <scope>NUCLEOTIDE SEQUENCE [LARGE SCALE GENOMIC DNA]</scope>
    <source>
        <strain evidence="1 2">DSM 15561</strain>
    </source>
</reference>
<gene>
    <name evidence="1" type="ORF">QOZ99_001980</name>
</gene>
<evidence type="ECO:0000313" key="2">
    <source>
        <dbReference type="Proteomes" id="UP001235094"/>
    </source>
</evidence>
<evidence type="ECO:0000313" key="1">
    <source>
        <dbReference type="EMBL" id="MDQ0511084.1"/>
    </source>
</evidence>
<organism evidence="1 2">
    <name type="scientific">Ancylobacter amanitiformis</name>
    <dbReference type="NCBI Taxonomy" id="217069"/>
    <lineage>
        <taxon>Bacteria</taxon>
        <taxon>Pseudomonadati</taxon>
        <taxon>Pseudomonadota</taxon>
        <taxon>Alphaproteobacteria</taxon>
        <taxon>Hyphomicrobiales</taxon>
        <taxon>Xanthobacteraceae</taxon>
        <taxon>Ancylobacter</taxon>
    </lineage>
</organism>
<sequence length="52" mass="5681">MPARAAPALAIRAARAIFTYRPDGSANRAPLRLAAGRVKLIRALMRSTLSYR</sequence>
<keyword evidence="2" id="KW-1185">Reference proteome</keyword>
<dbReference type="Proteomes" id="UP001235094">
    <property type="component" value="Unassembled WGS sequence"/>
</dbReference>
<name>A0ABU0LQV6_9HYPH</name>
<dbReference type="EMBL" id="JAUSVR010000005">
    <property type="protein sequence ID" value="MDQ0511084.1"/>
    <property type="molecule type" value="Genomic_DNA"/>
</dbReference>
<proteinExistence type="predicted"/>